<accession>A0AAD2G1W8</accession>
<keyword evidence="7" id="KW-0325">Glycoprotein</keyword>
<evidence type="ECO:0000259" key="12">
    <source>
        <dbReference type="Pfam" id="PF25011"/>
    </source>
</evidence>
<dbReference type="Pfam" id="PF02225">
    <property type="entry name" value="PA"/>
    <property type="match status" value="1"/>
</dbReference>
<dbReference type="AlphaFoldDB" id="A0AAD2G1W8"/>
<feature type="domain" description="Vacuolar sorting receptor thioredoxin-like" evidence="12">
    <location>
        <begin position="292"/>
        <end position="453"/>
    </location>
</feature>
<evidence type="ECO:0000313" key="13">
    <source>
        <dbReference type="EMBL" id="CAJ1959875.1"/>
    </source>
</evidence>
<keyword evidence="14" id="KW-1185">Reference proteome</keyword>
<comment type="subcellular location">
    <subcellularLocation>
        <location evidence="8">Endomembrane system</location>
        <topology evidence="8">Single-pass membrane protein</topology>
    </subcellularLocation>
    <subcellularLocation>
        <location evidence="1">Membrane</location>
        <topology evidence="1">Single-pass type I membrane protein</topology>
    </subcellularLocation>
</comment>
<dbReference type="Gene3D" id="3.50.30.30">
    <property type="match status" value="1"/>
</dbReference>
<proteinExistence type="predicted"/>
<keyword evidence="2 10" id="KW-0812">Transmembrane</keyword>
<keyword evidence="4" id="KW-0677">Repeat</keyword>
<protein>
    <recommendedName>
        <fullName evidence="15">PA domain-containing protein</fullName>
    </recommendedName>
</protein>
<evidence type="ECO:0000256" key="4">
    <source>
        <dbReference type="ARBA" id="ARBA00022737"/>
    </source>
</evidence>
<evidence type="ECO:0000256" key="7">
    <source>
        <dbReference type="ARBA" id="ARBA00023180"/>
    </source>
</evidence>
<feature type="compositionally biased region" description="Polar residues" evidence="9">
    <location>
        <begin position="12"/>
        <end position="24"/>
    </location>
</feature>
<feature type="domain" description="PA" evidence="11">
    <location>
        <begin position="148"/>
        <end position="219"/>
    </location>
</feature>
<dbReference type="InterPro" id="IPR056858">
    <property type="entry name" value="VSR_TRX"/>
</dbReference>
<dbReference type="GO" id="GO:0012505">
    <property type="term" value="C:endomembrane system"/>
    <property type="evidence" value="ECO:0007669"/>
    <property type="project" value="UniProtKB-SubCell"/>
</dbReference>
<feature type="compositionally biased region" description="Basic and acidic residues" evidence="9">
    <location>
        <begin position="1"/>
        <end position="11"/>
    </location>
</feature>
<dbReference type="PANTHER" id="PTHR22702">
    <property type="entry name" value="PROTEASE-ASSOCIATED DOMAIN-CONTAINING PROTEIN"/>
    <property type="match status" value="1"/>
</dbReference>
<feature type="transmembrane region" description="Helical" evidence="10">
    <location>
        <begin position="29"/>
        <end position="47"/>
    </location>
</feature>
<name>A0AAD2G1W8_9STRA</name>
<evidence type="ECO:0000256" key="8">
    <source>
        <dbReference type="ARBA" id="ARBA00037847"/>
    </source>
</evidence>
<reference evidence="13" key="1">
    <citation type="submission" date="2023-08" db="EMBL/GenBank/DDBJ databases">
        <authorList>
            <person name="Audoor S."/>
            <person name="Bilcke G."/>
        </authorList>
    </citation>
    <scope>NUCLEOTIDE SEQUENCE</scope>
</reference>
<evidence type="ECO:0000256" key="6">
    <source>
        <dbReference type="ARBA" id="ARBA00023136"/>
    </source>
</evidence>
<evidence type="ECO:0000256" key="5">
    <source>
        <dbReference type="ARBA" id="ARBA00022989"/>
    </source>
</evidence>
<dbReference type="Proteomes" id="UP001295423">
    <property type="component" value="Unassembled WGS sequence"/>
</dbReference>
<evidence type="ECO:0000256" key="9">
    <source>
        <dbReference type="SAM" id="MobiDB-lite"/>
    </source>
</evidence>
<gene>
    <name evidence="13" type="ORF">CYCCA115_LOCUS18294</name>
</gene>
<dbReference type="EMBL" id="CAKOGP040002025">
    <property type="protein sequence ID" value="CAJ1959875.1"/>
    <property type="molecule type" value="Genomic_DNA"/>
</dbReference>
<evidence type="ECO:0000259" key="11">
    <source>
        <dbReference type="Pfam" id="PF02225"/>
    </source>
</evidence>
<evidence type="ECO:0008006" key="15">
    <source>
        <dbReference type="Google" id="ProtNLM"/>
    </source>
</evidence>
<evidence type="ECO:0000256" key="10">
    <source>
        <dbReference type="SAM" id="Phobius"/>
    </source>
</evidence>
<comment type="caution">
    <text evidence="13">The sequence shown here is derived from an EMBL/GenBank/DDBJ whole genome shotgun (WGS) entry which is preliminary data.</text>
</comment>
<keyword evidence="3" id="KW-0732">Signal</keyword>
<evidence type="ECO:0000256" key="3">
    <source>
        <dbReference type="ARBA" id="ARBA00022729"/>
    </source>
</evidence>
<evidence type="ECO:0000313" key="14">
    <source>
        <dbReference type="Proteomes" id="UP001295423"/>
    </source>
</evidence>
<dbReference type="InterPro" id="IPR003137">
    <property type="entry name" value="PA_domain"/>
</dbReference>
<feature type="transmembrane region" description="Helical" evidence="10">
    <location>
        <begin position="526"/>
        <end position="543"/>
    </location>
</feature>
<organism evidence="13 14">
    <name type="scientific">Cylindrotheca closterium</name>
    <dbReference type="NCBI Taxonomy" id="2856"/>
    <lineage>
        <taxon>Eukaryota</taxon>
        <taxon>Sar</taxon>
        <taxon>Stramenopiles</taxon>
        <taxon>Ochrophyta</taxon>
        <taxon>Bacillariophyta</taxon>
        <taxon>Bacillariophyceae</taxon>
        <taxon>Bacillariophycidae</taxon>
        <taxon>Bacillariales</taxon>
        <taxon>Bacillariaceae</taxon>
        <taxon>Cylindrotheca</taxon>
    </lineage>
</organism>
<keyword evidence="6 10" id="KW-0472">Membrane</keyword>
<sequence length="572" mass="64497">MKRHSRNETSHDANNGENRLQTNATTTRSFLAMMMIIMMMMILPPNVQARVPNTITVNAVVPQSLHKDDYKTGFENAISAEFGRFHVAPASNPAQDMRGSLIVNLYQVGSPMCNTKQVEDARKKKEAEKWKPPYGLLIERNQETSATRGCTYVQQARHAQELGAASAILVNHKCLCDDDDKCKGQHGCESIPPVLHDDGTGHDVQIPAVMLTKQDGDSIKDALKTSTVALELYYKPFRSVMVTVTLWHTPFFHSSGFFGSSNNDAEKEQGGVDQMAGQWWHNMSIVMNTFGESVEFNPRYMMLDGTTIDCLDNPACNTTCTNGGRYCDASGAVDDGVYHIEESLVRRCIWRHVRNSNDPDSAVEQVWWTYVSYTSEQCSDHRQIDEGGDNPKFCRDPALEQAGMVDIVHDCIMNSGDIEDDVHNALLNEELEIQTRHGPHVNPTMTVNGIDIRYTHSVRHHRYLSAASVFEAACNALLPENKHVACDICLACHDPISCLAQSEPWTCDAHPAPARKRKKRHHFRNFFLWCIFIGGMVFAANKYRRYQNEQNLEAFFQTHNDYTLNENLFGNE</sequence>
<evidence type="ECO:0000256" key="1">
    <source>
        <dbReference type="ARBA" id="ARBA00004479"/>
    </source>
</evidence>
<dbReference type="PANTHER" id="PTHR22702:SF1">
    <property type="entry name" value="PROTEASE-ASSOCIATED DOMAIN-CONTAINING PROTEIN 1"/>
    <property type="match status" value="1"/>
</dbReference>
<dbReference type="Pfam" id="PF25011">
    <property type="entry name" value="VSR_TRX"/>
    <property type="match status" value="1"/>
</dbReference>
<evidence type="ECO:0000256" key="2">
    <source>
        <dbReference type="ARBA" id="ARBA00022692"/>
    </source>
</evidence>
<dbReference type="GO" id="GO:0016020">
    <property type="term" value="C:membrane"/>
    <property type="evidence" value="ECO:0007669"/>
    <property type="project" value="UniProtKB-SubCell"/>
</dbReference>
<feature type="region of interest" description="Disordered" evidence="9">
    <location>
        <begin position="1"/>
        <end position="24"/>
    </location>
</feature>
<keyword evidence="5 10" id="KW-1133">Transmembrane helix</keyword>